<keyword evidence="6" id="KW-0418">Kinase</keyword>
<comment type="caution">
    <text evidence="8">The sequence shown here is derived from an EMBL/GenBank/DDBJ whole genome shotgun (WGS) entry which is preliminary data.</text>
</comment>
<sequence>MQDTLKKSVEEFRVYSERAKVLFNETIQCLEEMENQAKLSKDAITSMFSSISMEEIRRALNKRPAVVFIGNRNCGKSAILNELLGGSYLPVHETPCTSRIVKIGYTPNQNRVRAVDKMGQETKPWTVFNKKVPKDYVVASDEDRDQSQQLRWTVEIALNHPFLKSGIELIDSPGRNENDALDDVVDTFFEKGTTPLVVYIIDGNEQLRPSDRDTIRYIQDSYPQLSFMFVCNKIDTSAEAKKFDYSRDSDESDSEGEETTIEFDKQRTVFSQLQNDGLIDDNDSFETCGCFYGISAHDVRVERLNKRGGKATEAFARFEEGLLAILDETVKLQAKQVVSKLILLQMALVQAMKRTRQTLTGTLFGSSLDYDAAKSIGKSLHSALMSAVADKNKLLGMSVNCSLINLEERFMSVAESYKYREIQSALTAPVDARTYYLLLVGNNEDEEKPEFSPQNEDVPFLLFLVGMKVVILDRTFNVLKRVVEEFLKGITDHVQIHSRRICNPLIEVAYKVAYGSGPPKTESSAMPQTEVGGLNIIKGTVILAMRKILKRLLMEGVICVVTEWRSPSDAQLNLEDRQSRRKIMEMLCSKLNSKAISESICDACTKILEVMHEVFFKVIDDLSQVSDLALTKTSKQMEEMATLYVPTVRHLVVKALALQFLLTKGPLLLGPVLKVTKHGQLHECAGWVDESTSGACVMKVIKEEEVEAEVWAQTSIDLFNTMEVQATIGKPHRNLLLVHGWLIPEPGVIHVLTEKADADVTTALQQGQLSLKTRMRIALDVINGVKAVHKALYIHQDIKADSVLLMRDGTAKINMSKPEKPFERTRQGTPFHISLEMHKNYSKGLSSDSSYDIYAFGVLLWVLCEGSGTHRPRAYDRYSTIAAMKLAVEREIYPERPADTTDACWELMTKCWRQRCILTADDVLKEMEEIFHNCVQ</sequence>
<dbReference type="InterPro" id="IPR027417">
    <property type="entry name" value="P-loop_NTPase"/>
</dbReference>
<evidence type="ECO:0000313" key="8">
    <source>
        <dbReference type="EMBL" id="CAH3123473.1"/>
    </source>
</evidence>
<comment type="similarity">
    <text evidence="2">Belongs to the protein kinase superfamily. TKL Ser/Thr protein kinase family. ROCO subfamily.</text>
</comment>
<dbReference type="SUPFAM" id="SSF52540">
    <property type="entry name" value="P-loop containing nucleoside triphosphate hydrolases"/>
    <property type="match status" value="1"/>
</dbReference>
<dbReference type="InterPro" id="IPR000719">
    <property type="entry name" value="Prot_kinase_dom"/>
</dbReference>
<organism evidence="8 9">
    <name type="scientific">Porites lobata</name>
    <dbReference type="NCBI Taxonomy" id="104759"/>
    <lineage>
        <taxon>Eukaryota</taxon>
        <taxon>Metazoa</taxon>
        <taxon>Cnidaria</taxon>
        <taxon>Anthozoa</taxon>
        <taxon>Hexacorallia</taxon>
        <taxon>Scleractinia</taxon>
        <taxon>Fungiina</taxon>
        <taxon>Poritidae</taxon>
        <taxon>Porites</taxon>
    </lineage>
</organism>
<dbReference type="Gene3D" id="3.40.50.300">
    <property type="entry name" value="P-loop containing nucleotide triphosphate hydrolases"/>
    <property type="match status" value="1"/>
</dbReference>
<dbReference type="InterPro" id="IPR045063">
    <property type="entry name" value="Dynamin_N"/>
</dbReference>
<comment type="subcellular location">
    <subcellularLocation>
        <location evidence="1">Cytoplasm</location>
    </subcellularLocation>
</comment>
<dbReference type="EMBL" id="CALNXK010000038">
    <property type="protein sequence ID" value="CAH3123473.1"/>
    <property type="molecule type" value="Genomic_DNA"/>
</dbReference>
<dbReference type="Gene3D" id="1.10.510.10">
    <property type="entry name" value="Transferase(Phosphotransferase) domain 1"/>
    <property type="match status" value="1"/>
</dbReference>
<dbReference type="PANTHER" id="PTHR46392">
    <property type="entry name" value="DUAL SERINE/THREONINE AND TYROSINE PROTEIN KINASE"/>
    <property type="match status" value="1"/>
</dbReference>
<dbReference type="InterPro" id="IPR051302">
    <property type="entry name" value="Dual_SerThr-Tyr_Kinase"/>
</dbReference>
<evidence type="ECO:0000313" key="9">
    <source>
        <dbReference type="Proteomes" id="UP001159405"/>
    </source>
</evidence>
<dbReference type="InterPro" id="IPR001245">
    <property type="entry name" value="Ser-Thr/Tyr_kinase_cat_dom"/>
</dbReference>
<protein>
    <recommendedName>
        <fullName evidence="7">Protein kinase domain-containing protein</fullName>
    </recommendedName>
</protein>
<reference evidence="8 9" key="1">
    <citation type="submission" date="2022-05" db="EMBL/GenBank/DDBJ databases">
        <authorList>
            <consortium name="Genoscope - CEA"/>
            <person name="William W."/>
        </authorList>
    </citation>
    <scope>NUCLEOTIDE SEQUENCE [LARGE SCALE GENOMIC DNA]</scope>
</reference>
<evidence type="ECO:0000256" key="3">
    <source>
        <dbReference type="ARBA" id="ARBA00022490"/>
    </source>
</evidence>
<keyword evidence="3" id="KW-0963">Cytoplasm</keyword>
<accession>A0ABN8NVA1</accession>
<feature type="domain" description="Protein kinase" evidence="7">
    <location>
        <begin position="658"/>
        <end position="936"/>
    </location>
</feature>
<evidence type="ECO:0000256" key="6">
    <source>
        <dbReference type="ARBA" id="ARBA00022777"/>
    </source>
</evidence>
<evidence type="ECO:0000256" key="5">
    <source>
        <dbReference type="ARBA" id="ARBA00022679"/>
    </source>
</evidence>
<keyword evidence="9" id="KW-1185">Reference proteome</keyword>
<dbReference type="Proteomes" id="UP001159405">
    <property type="component" value="Unassembled WGS sequence"/>
</dbReference>
<dbReference type="SUPFAM" id="SSF56112">
    <property type="entry name" value="Protein kinase-like (PK-like)"/>
    <property type="match status" value="1"/>
</dbReference>
<dbReference type="PROSITE" id="PS50011">
    <property type="entry name" value="PROTEIN_KINASE_DOM"/>
    <property type="match status" value="1"/>
</dbReference>
<dbReference type="Pfam" id="PF00350">
    <property type="entry name" value="Dynamin_N"/>
    <property type="match status" value="1"/>
</dbReference>
<dbReference type="Pfam" id="PF07714">
    <property type="entry name" value="PK_Tyr_Ser-Thr"/>
    <property type="match status" value="1"/>
</dbReference>
<proteinExistence type="inferred from homology"/>
<dbReference type="PANTHER" id="PTHR46392:SF1">
    <property type="entry name" value="DUAL SERINE_THREONINE AND TYROSINE PROTEIN KINASE"/>
    <property type="match status" value="1"/>
</dbReference>
<evidence type="ECO:0000256" key="1">
    <source>
        <dbReference type="ARBA" id="ARBA00004496"/>
    </source>
</evidence>
<keyword evidence="5" id="KW-0808">Transferase</keyword>
<evidence type="ECO:0000259" key="7">
    <source>
        <dbReference type="PROSITE" id="PS50011"/>
    </source>
</evidence>
<dbReference type="InterPro" id="IPR011009">
    <property type="entry name" value="Kinase-like_dom_sf"/>
</dbReference>
<gene>
    <name evidence="8" type="ORF">PLOB_00030008</name>
</gene>
<name>A0ABN8NVA1_9CNID</name>
<evidence type="ECO:0000256" key="2">
    <source>
        <dbReference type="ARBA" id="ARBA00008171"/>
    </source>
</evidence>
<keyword evidence="4" id="KW-0723">Serine/threonine-protein kinase</keyword>
<evidence type="ECO:0000256" key="4">
    <source>
        <dbReference type="ARBA" id="ARBA00022527"/>
    </source>
</evidence>